<proteinExistence type="inferred from homology"/>
<comment type="caution">
    <text evidence="18">The sequence shown here is derived from an EMBL/GenBank/DDBJ whole genome shotgun (WGS) entry which is preliminary data.</text>
</comment>
<dbReference type="OrthoDB" id="9803760at2"/>
<dbReference type="EMBL" id="BIFH01000031">
    <property type="protein sequence ID" value="GCD99084.1"/>
    <property type="molecule type" value="Genomic_DNA"/>
</dbReference>
<keyword evidence="7" id="KW-0573">Peptidoglycan synthesis</keyword>
<evidence type="ECO:0000256" key="5">
    <source>
        <dbReference type="ARBA" id="ARBA00022679"/>
    </source>
</evidence>
<dbReference type="PANTHER" id="PTHR43783">
    <property type="entry name" value="UDP-N-ACETYLGLUCOSAMINE 1-CARBOXYVINYLTRANSFERASE"/>
    <property type="match status" value="1"/>
</dbReference>
<evidence type="ECO:0000256" key="16">
    <source>
        <dbReference type="ARBA" id="ARBA00047527"/>
    </source>
</evidence>
<comment type="catalytic activity">
    <reaction evidence="16">
        <text>phosphoenolpyruvate + UDP-N-acetyl-alpha-D-glucosamine = UDP-N-acetyl-3-O-(1-carboxyvinyl)-alpha-D-glucosamine + phosphate</text>
        <dbReference type="Rhea" id="RHEA:18681"/>
        <dbReference type="ChEBI" id="CHEBI:43474"/>
        <dbReference type="ChEBI" id="CHEBI:57705"/>
        <dbReference type="ChEBI" id="CHEBI:58702"/>
        <dbReference type="ChEBI" id="CHEBI:68483"/>
        <dbReference type="EC" id="2.5.1.7"/>
    </reaction>
</comment>
<gene>
    <name evidence="18" type="primary">murA_3</name>
    <name evidence="18" type="ORF">EHYA_06796</name>
</gene>
<evidence type="ECO:0000259" key="17">
    <source>
        <dbReference type="Pfam" id="PF00275"/>
    </source>
</evidence>
<dbReference type="GO" id="GO:0008360">
    <property type="term" value="P:regulation of cell shape"/>
    <property type="evidence" value="ECO:0007669"/>
    <property type="project" value="UniProtKB-KW"/>
</dbReference>
<comment type="subcellular location">
    <subcellularLocation>
        <location evidence="1">Cytoplasm</location>
    </subcellularLocation>
</comment>
<evidence type="ECO:0000256" key="13">
    <source>
        <dbReference type="ARBA" id="ARBA00039754"/>
    </source>
</evidence>
<evidence type="ECO:0000256" key="4">
    <source>
        <dbReference type="ARBA" id="ARBA00022618"/>
    </source>
</evidence>
<dbReference type="GO" id="GO:0005737">
    <property type="term" value="C:cytoplasm"/>
    <property type="evidence" value="ECO:0007669"/>
    <property type="project" value="UniProtKB-SubCell"/>
</dbReference>
<dbReference type="GO" id="GO:0051301">
    <property type="term" value="P:cell division"/>
    <property type="evidence" value="ECO:0007669"/>
    <property type="project" value="UniProtKB-KW"/>
</dbReference>
<dbReference type="GO" id="GO:0071555">
    <property type="term" value="P:cell wall organization"/>
    <property type="evidence" value="ECO:0007669"/>
    <property type="project" value="UniProtKB-KW"/>
</dbReference>
<evidence type="ECO:0000256" key="12">
    <source>
        <dbReference type="ARBA" id="ARBA00039108"/>
    </source>
</evidence>
<dbReference type="GO" id="GO:0009252">
    <property type="term" value="P:peptidoglycan biosynthetic process"/>
    <property type="evidence" value="ECO:0007669"/>
    <property type="project" value="UniProtKB-KW"/>
</dbReference>
<comment type="pathway">
    <text evidence="2">Cell wall biogenesis; peptidoglycan biosynthesis.</text>
</comment>
<keyword evidence="8" id="KW-0131">Cell cycle</keyword>
<dbReference type="Proteomes" id="UP000286931">
    <property type="component" value="Unassembled WGS sequence"/>
</dbReference>
<keyword evidence="3" id="KW-0963">Cytoplasm</keyword>
<organism evidence="18 19">
    <name type="scientific">Embleya hyalina</name>
    <dbReference type="NCBI Taxonomy" id="516124"/>
    <lineage>
        <taxon>Bacteria</taxon>
        <taxon>Bacillati</taxon>
        <taxon>Actinomycetota</taxon>
        <taxon>Actinomycetes</taxon>
        <taxon>Kitasatosporales</taxon>
        <taxon>Streptomycetaceae</taxon>
        <taxon>Embleya</taxon>
    </lineage>
</organism>
<keyword evidence="6" id="KW-0133">Cell shape</keyword>
<evidence type="ECO:0000313" key="19">
    <source>
        <dbReference type="Proteomes" id="UP000286931"/>
    </source>
</evidence>
<dbReference type="SUPFAM" id="SSF55205">
    <property type="entry name" value="EPT/RTPC-like"/>
    <property type="match status" value="1"/>
</dbReference>
<evidence type="ECO:0000256" key="15">
    <source>
        <dbReference type="ARBA" id="ARBA00042842"/>
    </source>
</evidence>
<keyword evidence="4" id="KW-0132">Cell division</keyword>
<keyword evidence="9" id="KW-0961">Cell wall biogenesis/degradation</keyword>
<protein>
    <recommendedName>
        <fullName evidence="13">UDP-N-acetylglucosamine 1-carboxyvinyltransferase</fullName>
        <ecNumber evidence="12">2.5.1.7</ecNumber>
    </recommendedName>
    <alternativeName>
        <fullName evidence="14">Enoylpyruvate transferase</fullName>
    </alternativeName>
    <alternativeName>
        <fullName evidence="15">UDP-N-acetylglucosamine enolpyruvyl transferase</fullName>
    </alternativeName>
</protein>
<dbReference type="AlphaFoldDB" id="A0A401YWU8"/>
<evidence type="ECO:0000256" key="11">
    <source>
        <dbReference type="ARBA" id="ARBA00038367"/>
    </source>
</evidence>
<evidence type="ECO:0000256" key="10">
    <source>
        <dbReference type="ARBA" id="ARBA00037534"/>
    </source>
</evidence>
<evidence type="ECO:0000256" key="8">
    <source>
        <dbReference type="ARBA" id="ARBA00023306"/>
    </source>
</evidence>
<dbReference type="PANTHER" id="PTHR43783:SF1">
    <property type="entry name" value="UDP-N-ACETYLGLUCOSAMINE 1-CARBOXYVINYLTRANSFERASE"/>
    <property type="match status" value="1"/>
</dbReference>
<keyword evidence="19" id="KW-1185">Reference proteome</keyword>
<comment type="similarity">
    <text evidence="11">Belongs to the EPSP synthase family. MurA subfamily.</text>
</comment>
<dbReference type="EC" id="2.5.1.7" evidence="12"/>
<evidence type="ECO:0000256" key="6">
    <source>
        <dbReference type="ARBA" id="ARBA00022960"/>
    </source>
</evidence>
<evidence type="ECO:0000256" key="14">
    <source>
        <dbReference type="ARBA" id="ARBA00042443"/>
    </source>
</evidence>
<dbReference type="Pfam" id="PF00275">
    <property type="entry name" value="EPSP_synthase"/>
    <property type="match status" value="1"/>
</dbReference>
<reference evidence="18 19" key="1">
    <citation type="submission" date="2018-12" db="EMBL/GenBank/DDBJ databases">
        <title>Draft genome sequence of Embleya hyalina NBRC 13850T.</title>
        <authorList>
            <person name="Komaki H."/>
            <person name="Hosoyama A."/>
            <person name="Kimura A."/>
            <person name="Ichikawa N."/>
            <person name="Tamura T."/>
        </authorList>
    </citation>
    <scope>NUCLEOTIDE SEQUENCE [LARGE SCALE GENOMIC DNA]</scope>
    <source>
        <strain evidence="18 19">NBRC 13850</strain>
    </source>
</reference>
<dbReference type="GO" id="GO:0008760">
    <property type="term" value="F:UDP-N-acetylglucosamine 1-carboxyvinyltransferase activity"/>
    <property type="evidence" value="ECO:0007669"/>
    <property type="project" value="UniProtKB-EC"/>
</dbReference>
<accession>A0A401YWU8</accession>
<keyword evidence="5 18" id="KW-0808">Transferase</keyword>
<feature type="domain" description="Enolpyruvate transferase" evidence="17">
    <location>
        <begin position="20"/>
        <end position="273"/>
    </location>
</feature>
<dbReference type="Gene3D" id="3.65.10.10">
    <property type="entry name" value="Enolpyruvate transferase domain"/>
    <property type="match status" value="2"/>
</dbReference>
<dbReference type="InterPro" id="IPR050068">
    <property type="entry name" value="MurA_subfamily"/>
</dbReference>
<dbReference type="InterPro" id="IPR013792">
    <property type="entry name" value="RNA3'P_cycl/enolpyr_Trfase_a/b"/>
</dbReference>
<comment type="function">
    <text evidence="10">Cell wall formation. Adds enolpyruvyl to UDP-N-acetylglucosamine.</text>
</comment>
<evidence type="ECO:0000313" key="18">
    <source>
        <dbReference type="EMBL" id="GCD99084.1"/>
    </source>
</evidence>
<name>A0A401YWU8_9ACTN</name>
<evidence type="ECO:0000256" key="1">
    <source>
        <dbReference type="ARBA" id="ARBA00004496"/>
    </source>
</evidence>
<dbReference type="InterPro" id="IPR001986">
    <property type="entry name" value="Enolpyruvate_Tfrase_dom"/>
</dbReference>
<evidence type="ECO:0000256" key="2">
    <source>
        <dbReference type="ARBA" id="ARBA00004752"/>
    </source>
</evidence>
<evidence type="ECO:0000256" key="3">
    <source>
        <dbReference type="ARBA" id="ARBA00022490"/>
    </source>
</evidence>
<evidence type="ECO:0000256" key="9">
    <source>
        <dbReference type="ARBA" id="ARBA00023316"/>
    </source>
</evidence>
<sequence>MTTTHPTTTATQATDILRITGGTPLTGTAAIQGSKNIALHLYATALACDGLTVLRNAPAIIDTDVCAAILRHTGAEAHHADGEFRVTPTGQSVPEIHPRLGGRVRVTTILGAAVLARTGHVSMPRPGGDAICPRLIDRHLAAMTEAGATVTDDGHTLRAVLHPRGLWPFRADVNTPYGPSMGATVTALLLAARAPGSSLITHPSIEPEVVHTAAFLAAAGADIDWADDGLRVTGTDRPTGGVHTIPGDRIEAATWAMACAATGGRVLLDGITLVDLPTPHPCAAPG</sequence>
<evidence type="ECO:0000256" key="7">
    <source>
        <dbReference type="ARBA" id="ARBA00022984"/>
    </source>
</evidence>
<dbReference type="InterPro" id="IPR036968">
    <property type="entry name" value="Enolpyruvate_Tfrase_sf"/>
</dbReference>